<evidence type="ECO:0000313" key="3">
    <source>
        <dbReference type="EMBL" id="OZG54026.1"/>
    </source>
</evidence>
<evidence type="ECO:0000256" key="2">
    <source>
        <dbReference type="SAM" id="Phobius"/>
    </source>
</evidence>
<dbReference type="RefSeq" id="WP_094690469.1">
    <property type="nucleotide sequence ID" value="NZ_MWWQ01000001.1"/>
</dbReference>
<accession>A0A261F546</accession>
<evidence type="ECO:0000256" key="1">
    <source>
        <dbReference type="SAM" id="MobiDB-lite"/>
    </source>
</evidence>
<name>A0A261F546_9BIFI</name>
<sequence length="425" mass="43817">MSSDNSSFDRTDTGADGAEANAGGAGASAGRAEAEQKSAEYSGTECSGTDLFGAGRMHLRGVLDEAWRDITSGTTHAALFALVLAVLIVAGCGMEATSLARIDSERSSYVASGASTYMLTYTGHVSANACDQLVNAEGVLAAGAVRQSSTRITMAKLPSTTVPTWDATPGAIRLFASADSDSVPQLSAADYAGVWLSQQAAQATGATAHTGQPLAGGGTVQVQGVYPFPDDGRDTASFAYAALQSAPAQPDGFDSCIVKTWPVPSDIQSLLMYTIASASADSSSYPVISQLNVTKGSQFHPESEFAGRISAWAPLVLAVAGALVGFISVMLRRLELASAMHAGVPKIAMMVQMLVEGAAWAFAATVIGLAAIAFMRLGWAGADLAAVDDDLLRVPVAALVGACAGVFVASLCVREKSMFRYFKNR</sequence>
<dbReference type="AlphaFoldDB" id="A0A261F546"/>
<proteinExistence type="predicted"/>
<keyword evidence="2" id="KW-1133">Transmembrane helix</keyword>
<dbReference type="Proteomes" id="UP000216454">
    <property type="component" value="Unassembled WGS sequence"/>
</dbReference>
<evidence type="ECO:0000313" key="4">
    <source>
        <dbReference type="Proteomes" id="UP000216454"/>
    </source>
</evidence>
<reference evidence="3 4" key="1">
    <citation type="journal article" date="2017" name="BMC Genomics">
        <title>Comparative genomic and phylogenomic analyses of the Bifidobacteriaceae family.</title>
        <authorList>
            <person name="Lugli G.A."/>
            <person name="Milani C."/>
            <person name="Turroni F."/>
            <person name="Duranti S."/>
            <person name="Mancabelli L."/>
            <person name="Mangifesta M."/>
            <person name="Ferrario C."/>
            <person name="Modesto M."/>
            <person name="Mattarelli P."/>
            <person name="Jiri K."/>
            <person name="van Sinderen D."/>
            <person name="Ventura M."/>
        </authorList>
    </citation>
    <scope>NUCLEOTIDE SEQUENCE [LARGE SCALE GENOMIC DNA]</scope>
    <source>
        <strain evidence="3 4">DSM 24744</strain>
    </source>
</reference>
<keyword evidence="4" id="KW-1185">Reference proteome</keyword>
<dbReference type="EMBL" id="MWWQ01000001">
    <property type="protein sequence ID" value="OZG54026.1"/>
    <property type="molecule type" value="Genomic_DNA"/>
</dbReference>
<keyword evidence="2" id="KW-0472">Membrane</keyword>
<organism evidence="3 4">
    <name type="scientific">Pseudoscardovia suis</name>
    <dbReference type="NCBI Taxonomy" id="987063"/>
    <lineage>
        <taxon>Bacteria</taxon>
        <taxon>Bacillati</taxon>
        <taxon>Actinomycetota</taxon>
        <taxon>Actinomycetes</taxon>
        <taxon>Bifidobacteriales</taxon>
        <taxon>Bifidobacteriaceae</taxon>
        <taxon>Pseudoscardovia</taxon>
    </lineage>
</organism>
<keyword evidence="2" id="KW-0812">Transmembrane</keyword>
<gene>
    <name evidence="3" type="ORF">PSSU_0129</name>
</gene>
<feature type="transmembrane region" description="Helical" evidence="2">
    <location>
        <begin position="77"/>
        <end position="100"/>
    </location>
</feature>
<feature type="transmembrane region" description="Helical" evidence="2">
    <location>
        <begin position="394"/>
        <end position="413"/>
    </location>
</feature>
<feature type="transmembrane region" description="Helical" evidence="2">
    <location>
        <begin position="311"/>
        <end position="332"/>
    </location>
</feature>
<comment type="caution">
    <text evidence="3">The sequence shown here is derived from an EMBL/GenBank/DDBJ whole genome shotgun (WGS) entry which is preliminary data.</text>
</comment>
<protein>
    <submittedName>
        <fullName evidence="3">Uncharacterized protein</fullName>
    </submittedName>
</protein>
<dbReference type="OrthoDB" id="3716589at2"/>
<feature type="transmembrane region" description="Helical" evidence="2">
    <location>
        <begin position="353"/>
        <end position="374"/>
    </location>
</feature>
<feature type="region of interest" description="Disordered" evidence="1">
    <location>
        <begin position="1"/>
        <end position="44"/>
    </location>
</feature>